<gene>
    <name evidence="11" type="ORF">COX47_02770</name>
</gene>
<dbReference type="Gene3D" id="3.40.710.10">
    <property type="entry name" value="DD-peptidase/beta-lactamase superfamily"/>
    <property type="match status" value="1"/>
</dbReference>
<sequence>MRLKFYFLFTFFTLLFLFYPGDSYYFHIFAYNRDLFNKKGAVSNLKILPVPYLKSAYYPEVSAEAIYVVDLPSFTPILETNKKQRFLPASTVKIITALVAYDVYKLNQIITVKKTISEGQLMDLNLGEKITVENLLYGTLVHSGNDAAYVLADNYGYDKFIDLMNKKASQLKMINSHFIDPSGLKETNQYTTPFDLALAARELLKNPYLAKIVSTKEIIISDVDFKHFHKLSNVNQLLGEIQGIGGLKTGYTEAAGENLVSFYKKNGHQFLIVLLKSQDRFQDTRNVIEWINNNVEYLNPKS</sequence>
<evidence type="ECO:0000256" key="2">
    <source>
        <dbReference type="ARBA" id="ARBA00022729"/>
    </source>
</evidence>
<dbReference type="SUPFAM" id="SSF56601">
    <property type="entry name" value="beta-lactamase/transpeptidase-like"/>
    <property type="match status" value="1"/>
</dbReference>
<dbReference type="GO" id="GO:0008360">
    <property type="term" value="P:regulation of cell shape"/>
    <property type="evidence" value="ECO:0007669"/>
    <property type="project" value="UniProtKB-KW"/>
</dbReference>
<dbReference type="PANTHER" id="PTHR21581:SF6">
    <property type="entry name" value="TRAFFICKING PROTEIN PARTICLE COMPLEX SUBUNIT 12"/>
    <property type="match status" value="1"/>
</dbReference>
<keyword evidence="5" id="KW-0573">Peptidoglycan synthesis</keyword>
<dbReference type="InterPro" id="IPR012338">
    <property type="entry name" value="Beta-lactam/transpept-like"/>
</dbReference>
<evidence type="ECO:0000256" key="9">
    <source>
        <dbReference type="RuleBase" id="RU004016"/>
    </source>
</evidence>
<feature type="active site" evidence="7">
    <location>
        <position position="143"/>
    </location>
</feature>
<dbReference type="GO" id="GO:0009002">
    <property type="term" value="F:serine-type D-Ala-D-Ala carboxypeptidase activity"/>
    <property type="evidence" value="ECO:0007669"/>
    <property type="project" value="InterPro"/>
</dbReference>
<dbReference type="EMBL" id="PCRE01000041">
    <property type="protein sequence ID" value="PIP14865.1"/>
    <property type="molecule type" value="Genomic_DNA"/>
</dbReference>
<feature type="active site" description="Acyl-ester intermediate" evidence="7">
    <location>
        <position position="90"/>
    </location>
</feature>
<comment type="similarity">
    <text evidence="1 9">Belongs to the peptidase S11 family.</text>
</comment>
<feature type="binding site" evidence="8">
    <location>
        <position position="248"/>
    </location>
    <ligand>
        <name>substrate</name>
    </ligand>
</feature>
<dbReference type="Pfam" id="PF00768">
    <property type="entry name" value="Peptidase_S11"/>
    <property type="match status" value="1"/>
</dbReference>
<feature type="active site" description="Proton acceptor" evidence="7">
    <location>
        <position position="93"/>
    </location>
</feature>
<name>A0A2G9Y6J2_9BACT</name>
<dbReference type="PRINTS" id="PR00725">
    <property type="entry name" value="DADACBPTASE1"/>
</dbReference>
<evidence type="ECO:0000256" key="6">
    <source>
        <dbReference type="ARBA" id="ARBA00023316"/>
    </source>
</evidence>
<protein>
    <recommendedName>
        <fullName evidence="10">Peptidase S11 D-alanyl-D-alanine carboxypeptidase A N-terminal domain-containing protein</fullName>
    </recommendedName>
</protein>
<evidence type="ECO:0000256" key="4">
    <source>
        <dbReference type="ARBA" id="ARBA00022960"/>
    </source>
</evidence>
<keyword evidence="3" id="KW-0378">Hydrolase</keyword>
<dbReference type="GO" id="GO:0009252">
    <property type="term" value="P:peptidoglycan biosynthetic process"/>
    <property type="evidence" value="ECO:0007669"/>
    <property type="project" value="UniProtKB-KW"/>
</dbReference>
<keyword evidence="6" id="KW-0961">Cell wall biogenesis/degradation</keyword>
<evidence type="ECO:0000256" key="7">
    <source>
        <dbReference type="PIRSR" id="PIRSR618044-1"/>
    </source>
</evidence>
<evidence type="ECO:0000313" key="12">
    <source>
        <dbReference type="Proteomes" id="UP000231025"/>
    </source>
</evidence>
<dbReference type="GO" id="GO:0071555">
    <property type="term" value="P:cell wall organization"/>
    <property type="evidence" value="ECO:0007669"/>
    <property type="project" value="UniProtKB-KW"/>
</dbReference>
<evidence type="ECO:0000313" key="11">
    <source>
        <dbReference type="EMBL" id="PIP14865.1"/>
    </source>
</evidence>
<evidence type="ECO:0000256" key="3">
    <source>
        <dbReference type="ARBA" id="ARBA00022801"/>
    </source>
</evidence>
<feature type="domain" description="Peptidase S11 D-alanyl-D-alanine carboxypeptidase A N-terminal" evidence="10">
    <location>
        <begin position="56"/>
        <end position="276"/>
    </location>
</feature>
<reference evidence="11 12" key="1">
    <citation type="submission" date="2017-09" db="EMBL/GenBank/DDBJ databases">
        <title>Depth-based differentiation of microbial function through sediment-hosted aquifers and enrichment of novel symbionts in the deep terrestrial subsurface.</title>
        <authorList>
            <person name="Probst A.J."/>
            <person name="Ladd B."/>
            <person name="Jarett J.K."/>
            <person name="Geller-Mcgrath D.E."/>
            <person name="Sieber C.M."/>
            <person name="Emerson J.B."/>
            <person name="Anantharaman K."/>
            <person name="Thomas B.C."/>
            <person name="Malmstrom R."/>
            <person name="Stieglmeier M."/>
            <person name="Klingl A."/>
            <person name="Woyke T."/>
            <person name="Ryan C.M."/>
            <person name="Banfield J.F."/>
        </authorList>
    </citation>
    <scope>NUCLEOTIDE SEQUENCE [LARGE SCALE GENOMIC DNA]</scope>
    <source>
        <strain evidence="11">CG23_combo_of_CG06-09_8_20_14_all_35_49</strain>
    </source>
</reference>
<dbReference type="Proteomes" id="UP000231025">
    <property type="component" value="Unassembled WGS sequence"/>
</dbReference>
<keyword evidence="4" id="KW-0133">Cell shape</keyword>
<dbReference type="GO" id="GO:0006508">
    <property type="term" value="P:proteolysis"/>
    <property type="evidence" value="ECO:0007669"/>
    <property type="project" value="InterPro"/>
</dbReference>
<dbReference type="AlphaFoldDB" id="A0A2G9Y6J2"/>
<accession>A0A2G9Y6J2</accession>
<organism evidence="11 12">
    <name type="scientific">Candidatus Roizmanbacteria bacterium CG23_combo_of_CG06-09_8_20_14_all_35_49</name>
    <dbReference type="NCBI Taxonomy" id="1974863"/>
    <lineage>
        <taxon>Bacteria</taxon>
        <taxon>Candidatus Roizmaniibacteriota</taxon>
    </lineage>
</organism>
<proteinExistence type="inferred from homology"/>
<comment type="caution">
    <text evidence="11">The sequence shown here is derived from an EMBL/GenBank/DDBJ whole genome shotgun (WGS) entry which is preliminary data.</text>
</comment>
<dbReference type="PANTHER" id="PTHR21581">
    <property type="entry name" value="D-ALANYL-D-ALANINE CARBOXYPEPTIDASE"/>
    <property type="match status" value="1"/>
</dbReference>
<dbReference type="InterPro" id="IPR018044">
    <property type="entry name" value="Peptidase_S11"/>
</dbReference>
<keyword evidence="2" id="KW-0732">Signal</keyword>
<evidence type="ECO:0000256" key="1">
    <source>
        <dbReference type="ARBA" id="ARBA00007164"/>
    </source>
</evidence>
<evidence type="ECO:0000256" key="8">
    <source>
        <dbReference type="PIRSR" id="PIRSR618044-2"/>
    </source>
</evidence>
<dbReference type="InterPro" id="IPR001967">
    <property type="entry name" value="Peptidase_S11_N"/>
</dbReference>
<evidence type="ECO:0000259" key="10">
    <source>
        <dbReference type="Pfam" id="PF00768"/>
    </source>
</evidence>
<evidence type="ECO:0000256" key="5">
    <source>
        <dbReference type="ARBA" id="ARBA00022984"/>
    </source>
</evidence>